<accession>A0A9D9IGB4</accession>
<dbReference type="GO" id="GO:0009279">
    <property type="term" value="C:cell outer membrane"/>
    <property type="evidence" value="ECO:0007669"/>
    <property type="project" value="UniProtKB-SubCell"/>
</dbReference>
<reference evidence="8" key="2">
    <citation type="journal article" date="2021" name="PeerJ">
        <title>Extensive microbial diversity within the chicken gut microbiome revealed by metagenomics and culture.</title>
        <authorList>
            <person name="Gilroy R."/>
            <person name="Ravi A."/>
            <person name="Getino M."/>
            <person name="Pursley I."/>
            <person name="Horton D.L."/>
            <person name="Alikhan N.F."/>
            <person name="Baker D."/>
            <person name="Gharbi K."/>
            <person name="Hall N."/>
            <person name="Watson M."/>
            <person name="Adriaenssens E.M."/>
            <person name="Foster-Nyarko E."/>
            <person name="Jarju S."/>
            <person name="Secka A."/>
            <person name="Antonio M."/>
            <person name="Oren A."/>
            <person name="Chaudhuri R.R."/>
            <person name="La Ragione R."/>
            <person name="Hildebrand F."/>
            <person name="Pallen M.J."/>
        </authorList>
    </citation>
    <scope>NUCLEOTIDE SEQUENCE</scope>
    <source>
        <strain evidence="8">B1-8020</strain>
    </source>
</reference>
<evidence type="ECO:0000256" key="3">
    <source>
        <dbReference type="ARBA" id="ARBA00022448"/>
    </source>
</evidence>
<reference evidence="8" key="1">
    <citation type="submission" date="2020-10" db="EMBL/GenBank/DDBJ databases">
        <authorList>
            <person name="Gilroy R."/>
        </authorList>
    </citation>
    <scope>NUCLEOTIDE SEQUENCE</scope>
    <source>
        <strain evidence="8">B1-8020</strain>
    </source>
</reference>
<proteinExistence type="inferred from homology"/>
<protein>
    <submittedName>
        <fullName evidence="8">TolC family protein</fullName>
    </submittedName>
</protein>
<dbReference type="SUPFAM" id="SSF56954">
    <property type="entry name" value="Outer membrane efflux proteins (OEP)"/>
    <property type="match status" value="1"/>
</dbReference>
<dbReference type="PANTHER" id="PTHR30026:SF20">
    <property type="entry name" value="OUTER MEMBRANE PROTEIN TOLC"/>
    <property type="match status" value="1"/>
</dbReference>
<evidence type="ECO:0000256" key="1">
    <source>
        <dbReference type="ARBA" id="ARBA00004442"/>
    </source>
</evidence>
<keyword evidence="7" id="KW-0998">Cell outer membrane</keyword>
<dbReference type="Pfam" id="PF02321">
    <property type="entry name" value="OEP"/>
    <property type="match status" value="2"/>
</dbReference>
<evidence type="ECO:0000256" key="7">
    <source>
        <dbReference type="ARBA" id="ARBA00023237"/>
    </source>
</evidence>
<evidence type="ECO:0000313" key="8">
    <source>
        <dbReference type="EMBL" id="MBO8472244.1"/>
    </source>
</evidence>
<keyword evidence="5" id="KW-0812">Transmembrane</keyword>
<gene>
    <name evidence="8" type="ORF">IAB81_01250</name>
</gene>
<dbReference type="AlphaFoldDB" id="A0A9D9IGB4"/>
<dbReference type="InterPro" id="IPR051906">
    <property type="entry name" value="TolC-like"/>
</dbReference>
<sequence>MDTKAKTFFILLIMILGGAFSVSDAEGKGADSVSVMSRPAGDTVRMSLKECVDYAVEHSYKMMIQLLANDDRRLDERDAYLSFLPSISASIAGQASFGRNIDPETNIYTTTTSFSNSYGISGGMYVFNGFKIVNNYKIAKTARALGYEETQQLKDEIALAVIQAYYNVLYNEKMLALTWAQLEASQANLELVAKEYELGRKSLADKSDIEAEVAEYSYNLVKQRNALESSYITLREAMQYPYSEPLAIETDTGDDASISLMADKESIVSTAKDRLPSARIAEYNIKTAKASFNSAKWSLLPSISLSGGYSTGYNALAGAGSSNAPFWTQMKNLQGQYVGVSISIPVFNGLYQQSEIGRKRNAYRKAQWEYDARMLEIESEVTRAISDMEGAAKEWLSAQKRLDAREISHRQSEKRFANGMISAIELQTNTNLLLEAQASLLNALYQYNIKSMVVKYYSGIPYADQLNDEK</sequence>
<keyword evidence="4" id="KW-1134">Transmembrane beta strand</keyword>
<dbReference type="GO" id="GO:1990281">
    <property type="term" value="C:efflux pump complex"/>
    <property type="evidence" value="ECO:0007669"/>
    <property type="project" value="TreeGrafter"/>
</dbReference>
<comment type="caution">
    <text evidence="8">The sequence shown here is derived from an EMBL/GenBank/DDBJ whole genome shotgun (WGS) entry which is preliminary data.</text>
</comment>
<evidence type="ECO:0000256" key="5">
    <source>
        <dbReference type="ARBA" id="ARBA00022692"/>
    </source>
</evidence>
<name>A0A9D9IGB4_9BACT</name>
<dbReference type="InterPro" id="IPR003423">
    <property type="entry name" value="OMP_efflux"/>
</dbReference>
<evidence type="ECO:0000313" key="9">
    <source>
        <dbReference type="Proteomes" id="UP000823604"/>
    </source>
</evidence>
<dbReference type="Gene3D" id="1.20.1600.10">
    <property type="entry name" value="Outer membrane efflux proteins (OEP)"/>
    <property type="match status" value="1"/>
</dbReference>
<dbReference type="GO" id="GO:0015288">
    <property type="term" value="F:porin activity"/>
    <property type="evidence" value="ECO:0007669"/>
    <property type="project" value="TreeGrafter"/>
</dbReference>
<evidence type="ECO:0000256" key="2">
    <source>
        <dbReference type="ARBA" id="ARBA00007613"/>
    </source>
</evidence>
<keyword evidence="3" id="KW-0813">Transport</keyword>
<dbReference type="GO" id="GO:0015562">
    <property type="term" value="F:efflux transmembrane transporter activity"/>
    <property type="evidence" value="ECO:0007669"/>
    <property type="project" value="InterPro"/>
</dbReference>
<dbReference type="Proteomes" id="UP000823604">
    <property type="component" value="Unassembled WGS sequence"/>
</dbReference>
<evidence type="ECO:0000256" key="4">
    <source>
        <dbReference type="ARBA" id="ARBA00022452"/>
    </source>
</evidence>
<evidence type="ECO:0000256" key="6">
    <source>
        <dbReference type="ARBA" id="ARBA00023136"/>
    </source>
</evidence>
<comment type="similarity">
    <text evidence="2">Belongs to the outer membrane factor (OMF) (TC 1.B.17) family.</text>
</comment>
<organism evidence="8 9">
    <name type="scientific">Candidatus Merdivivens pullicola</name>
    <dbReference type="NCBI Taxonomy" id="2840872"/>
    <lineage>
        <taxon>Bacteria</taxon>
        <taxon>Pseudomonadati</taxon>
        <taxon>Bacteroidota</taxon>
        <taxon>Bacteroidia</taxon>
        <taxon>Bacteroidales</taxon>
        <taxon>Muribaculaceae</taxon>
        <taxon>Muribaculaceae incertae sedis</taxon>
        <taxon>Candidatus Merdivivens</taxon>
    </lineage>
</organism>
<comment type="subcellular location">
    <subcellularLocation>
        <location evidence="1">Cell outer membrane</location>
    </subcellularLocation>
</comment>
<keyword evidence="6" id="KW-0472">Membrane</keyword>
<dbReference type="PANTHER" id="PTHR30026">
    <property type="entry name" value="OUTER MEMBRANE PROTEIN TOLC"/>
    <property type="match status" value="1"/>
</dbReference>
<dbReference type="EMBL" id="JADIMA010000012">
    <property type="protein sequence ID" value="MBO8472244.1"/>
    <property type="molecule type" value="Genomic_DNA"/>
</dbReference>